<name>A0AAD5JNQ0_9FUNG</name>
<feature type="compositionally biased region" description="Polar residues" evidence="1">
    <location>
        <begin position="49"/>
        <end position="81"/>
    </location>
</feature>
<dbReference type="AlphaFoldDB" id="A0AAD5JNQ0"/>
<evidence type="ECO:0000313" key="3">
    <source>
        <dbReference type="Proteomes" id="UP001209540"/>
    </source>
</evidence>
<accession>A0AAD5JNQ0</accession>
<reference evidence="2" key="1">
    <citation type="journal article" date="2022" name="IScience">
        <title>Evolution of zygomycete secretomes and the origins of terrestrial fungal ecologies.</title>
        <authorList>
            <person name="Chang Y."/>
            <person name="Wang Y."/>
            <person name="Mondo S."/>
            <person name="Ahrendt S."/>
            <person name="Andreopoulos W."/>
            <person name="Barry K."/>
            <person name="Beard J."/>
            <person name="Benny G.L."/>
            <person name="Blankenship S."/>
            <person name="Bonito G."/>
            <person name="Cuomo C."/>
            <person name="Desiro A."/>
            <person name="Gervers K.A."/>
            <person name="Hundley H."/>
            <person name="Kuo A."/>
            <person name="LaButti K."/>
            <person name="Lang B.F."/>
            <person name="Lipzen A."/>
            <person name="O'Donnell K."/>
            <person name="Pangilinan J."/>
            <person name="Reynolds N."/>
            <person name="Sandor L."/>
            <person name="Smith M.E."/>
            <person name="Tsang A."/>
            <person name="Grigoriev I.V."/>
            <person name="Stajich J.E."/>
            <person name="Spatafora J.W."/>
        </authorList>
    </citation>
    <scope>NUCLEOTIDE SEQUENCE</scope>
    <source>
        <strain evidence="2">RSA 2281</strain>
    </source>
</reference>
<comment type="caution">
    <text evidence="2">The sequence shown here is derived from an EMBL/GenBank/DDBJ whole genome shotgun (WGS) entry which is preliminary data.</text>
</comment>
<dbReference type="Proteomes" id="UP001209540">
    <property type="component" value="Unassembled WGS sequence"/>
</dbReference>
<reference evidence="2" key="2">
    <citation type="submission" date="2023-02" db="EMBL/GenBank/DDBJ databases">
        <authorList>
            <consortium name="DOE Joint Genome Institute"/>
            <person name="Mondo S.J."/>
            <person name="Chang Y."/>
            <person name="Wang Y."/>
            <person name="Ahrendt S."/>
            <person name="Andreopoulos W."/>
            <person name="Barry K."/>
            <person name="Beard J."/>
            <person name="Benny G.L."/>
            <person name="Blankenship S."/>
            <person name="Bonito G."/>
            <person name="Cuomo C."/>
            <person name="Desiro A."/>
            <person name="Gervers K.A."/>
            <person name="Hundley H."/>
            <person name="Kuo A."/>
            <person name="LaButti K."/>
            <person name="Lang B.F."/>
            <person name="Lipzen A."/>
            <person name="O'Donnell K."/>
            <person name="Pangilinan J."/>
            <person name="Reynolds N."/>
            <person name="Sandor L."/>
            <person name="Smith M.W."/>
            <person name="Tsang A."/>
            <person name="Grigoriev I.V."/>
            <person name="Stajich J.E."/>
            <person name="Spatafora J.W."/>
        </authorList>
    </citation>
    <scope>NUCLEOTIDE SEQUENCE</scope>
    <source>
        <strain evidence="2">RSA 2281</strain>
    </source>
</reference>
<feature type="region of interest" description="Disordered" evidence="1">
    <location>
        <begin position="1"/>
        <end position="81"/>
    </location>
</feature>
<protein>
    <submittedName>
        <fullName evidence="2">Uncharacterized protein</fullName>
    </submittedName>
</protein>
<keyword evidence="3" id="KW-1185">Reference proteome</keyword>
<gene>
    <name evidence="2" type="ORF">BDA99DRAFT_565625</name>
</gene>
<proteinExistence type="predicted"/>
<evidence type="ECO:0000256" key="1">
    <source>
        <dbReference type="SAM" id="MobiDB-lite"/>
    </source>
</evidence>
<dbReference type="EMBL" id="JAIXMP010000047">
    <property type="protein sequence ID" value="KAI9246297.1"/>
    <property type="molecule type" value="Genomic_DNA"/>
</dbReference>
<evidence type="ECO:0000313" key="2">
    <source>
        <dbReference type="EMBL" id="KAI9246297.1"/>
    </source>
</evidence>
<sequence length="130" mass="14486">MSNLSDIQNRAPLVDYQDESDAASPQSQNYEEFHNSGDEDQIMEEAQSDAETASVSSHSQASNHTVDSKKSNQSWTTARSSAITPGSIFSEYANLKAMMENIIHHYKVELERLIKQYNCVLSSASPEILK</sequence>
<organism evidence="2 3">
    <name type="scientific">Phascolomyces articulosus</name>
    <dbReference type="NCBI Taxonomy" id="60185"/>
    <lineage>
        <taxon>Eukaryota</taxon>
        <taxon>Fungi</taxon>
        <taxon>Fungi incertae sedis</taxon>
        <taxon>Mucoromycota</taxon>
        <taxon>Mucoromycotina</taxon>
        <taxon>Mucoromycetes</taxon>
        <taxon>Mucorales</taxon>
        <taxon>Lichtheimiaceae</taxon>
        <taxon>Phascolomyces</taxon>
    </lineage>
</organism>
<feature type="compositionally biased region" description="Acidic residues" evidence="1">
    <location>
        <begin position="38"/>
        <end position="48"/>
    </location>
</feature>